<dbReference type="FunFam" id="4.10.410.10:FF:000017">
    <property type="entry name" value="papilin isoform X2"/>
    <property type="match status" value="1"/>
</dbReference>
<reference evidence="3" key="2">
    <citation type="submission" date="2025-09" db="UniProtKB">
        <authorList>
            <consortium name="Ensembl"/>
        </authorList>
    </citation>
    <scope>IDENTIFICATION</scope>
</reference>
<proteinExistence type="predicted"/>
<dbReference type="AlphaFoldDB" id="A0A3Q2NVX5"/>
<dbReference type="PANTHER" id="PTHR10083:SF374">
    <property type="entry name" value="BPTI_KUNITZ INHIBITOR DOMAIN-CONTAINING PROTEIN"/>
    <property type="match status" value="1"/>
</dbReference>
<dbReference type="GO" id="GO:0005615">
    <property type="term" value="C:extracellular space"/>
    <property type="evidence" value="ECO:0007669"/>
    <property type="project" value="TreeGrafter"/>
</dbReference>
<dbReference type="Gene3D" id="4.10.410.10">
    <property type="entry name" value="Pancreatic trypsin inhibitor Kunitz domain"/>
    <property type="match status" value="1"/>
</dbReference>
<name>A0A3Q2NVX5_FUNHE</name>
<dbReference type="STRING" id="8078.ENSFHEP00000003521"/>
<dbReference type="InterPro" id="IPR036880">
    <property type="entry name" value="Kunitz_BPTI_sf"/>
</dbReference>
<dbReference type="InterPro" id="IPR020901">
    <property type="entry name" value="Prtase_inh_Kunz-CS"/>
</dbReference>
<dbReference type="GeneTree" id="ENSGT01130000279005"/>
<organism evidence="3 4">
    <name type="scientific">Fundulus heteroclitus</name>
    <name type="common">Killifish</name>
    <name type="synonym">Mummichog</name>
    <dbReference type="NCBI Taxonomy" id="8078"/>
    <lineage>
        <taxon>Eukaryota</taxon>
        <taxon>Metazoa</taxon>
        <taxon>Chordata</taxon>
        <taxon>Craniata</taxon>
        <taxon>Vertebrata</taxon>
        <taxon>Euteleostomi</taxon>
        <taxon>Actinopterygii</taxon>
        <taxon>Neopterygii</taxon>
        <taxon>Teleostei</taxon>
        <taxon>Neoteleostei</taxon>
        <taxon>Acanthomorphata</taxon>
        <taxon>Ovalentaria</taxon>
        <taxon>Atherinomorphae</taxon>
        <taxon>Cyprinodontiformes</taxon>
        <taxon>Fundulidae</taxon>
        <taxon>Fundulus</taxon>
    </lineage>
</organism>
<dbReference type="Ensembl" id="ENSFHET00000010401.1">
    <property type="protein sequence ID" value="ENSFHEP00000003521.1"/>
    <property type="gene ID" value="ENSFHEG00000004420.1"/>
</dbReference>
<dbReference type="PRINTS" id="PR00759">
    <property type="entry name" value="BASICPTASE"/>
</dbReference>
<dbReference type="SUPFAM" id="SSF57362">
    <property type="entry name" value="BPTI-like"/>
    <property type="match status" value="1"/>
</dbReference>
<dbReference type="Pfam" id="PF00014">
    <property type="entry name" value="Kunitz_BPTI"/>
    <property type="match status" value="1"/>
</dbReference>
<keyword evidence="1" id="KW-1015">Disulfide bond</keyword>
<evidence type="ECO:0000259" key="2">
    <source>
        <dbReference type="PROSITE" id="PS50279"/>
    </source>
</evidence>
<accession>A0A3Q2NVX5</accession>
<dbReference type="PROSITE" id="PS50279">
    <property type="entry name" value="BPTI_KUNITZ_2"/>
    <property type="match status" value="1"/>
</dbReference>
<sequence>ALNGRLAVLTGRVTLSFQIADLPLLPSLSPPDVCLLGKDSGSCRNYTFFWFYDSKKARCARFLYSGCGGNENRFGTREECEDTCLRKS</sequence>
<dbReference type="PANTHER" id="PTHR10083">
    <property type="entry name" value="KUNITZ-TYPE PROTEASE INHIBITOR-RELATED"/>
    <property type="match status" value="1"/>
</dbReference>
<dbReference type="Proteomes" id="UP000265000">
    <property type="component" value="Unplaced"/>
</dbReference>
<protein>
    <recommendedName>
        <fullName evidence="2">BPTI/Kunitz inhibitor domain-containing protein</fullName>
    </recommendedName>
</protein>
<dbReference type="InterPro" id="IPR050098">
    <property type="entry name" value="TFPI/VKTCI-like"/>
</dbReference>
<dbReference type="PROSITE" id="PS00280">
    <property type="entry name" value="BPTI_KUNITZ_1"/>
    <property type="match status" value="1"/>
</dbReference>
<keyword evidence="4" id="KW-1185">Reference proteome</keyword>
<dbReference type="SMART" id="SM00131">
    <property type="entry name" value="KU"/>
    <property type="match status" value="1"/>
</dbReference>
<evidence type="ECO:0000256" key="1">
    <source>
        <dbReference type="ARBA" id="ARBA00023157"/>
    </source>
</evidence>
<evidence type="ECO:0000313" key="3">
    <source>
        <dbReference type="Ensembl" id="ENSFHEP00000003521.1"/>
    </source>
</evidence>
<reference evidence="3" key="1">
    <citation type="submission" date="2025-08" db="UniProtKB">
        <authorList>
            <consortium name="Ensembl"/>
        </authorList>
    </citation>
    <scope>IDENTIFICATION</scope>
</reference>
<feature type="domain" description="BPTI/Kunitz inhibitor" evidence="2">
    <location>
        <begin position="34"/>
        <end position="84"/>
    </location>
</feature>
<dbReference type="GO" id="GO:0004867">
    <property type="term" value="F:serine-type endopeptidase inhibitor activity"/>
    <property type="evidence" value="ECO:0007669"/>
    <property type="project" value="InterPro"/>
</dbReference>
<evidence type="ECO:0000313" key="4">
    <source>
        <dbReference type="Proteomes" id="UP000265000"/>
    </source>
</evidence>
<dbReference type="InterPro" id="IPR002223">
    <property type="entry name" value="Kunitz_BPTI"/>
</dbReference>